<reference evidence="1 2" key="1">
    <citation type="journal article" date="2022" name="Plant J.">
        <title>Chromosome-level genome of Camellia lanceoleosa provides a valuable resource for understanding genome evolution and self-incompatibility.</title>
        <authorList>
            <person name="Gong W."/>
            <person name="Xiao S."/>
            <person name="Wang L."/>
            <person name="Liao Z."/>
            <person name="Chang Y."/>
            <person name="Mo W."/>
            <person name="Hu G."/>
            <person name="Li W."/>
            <person name="Zhao G."/>
            <person name="Zhu H."/>
            <person name="Hu X."/>
            <person name="Ji K."/>
            <person name="Xiang X."/>
            <person name="Song Q."/>
            <person name="Yuan D."/>
            <person name="Jin S."/>
            <person name="Zhang L."/>
        </authorList>
    </citation>
    <scope>NUCLEOTIDE SEQUENCE [LARGE SCALE GENOMIC DNA]</scope>
    <source>
        <strain evidence="1">SQ_2022a</strain>
    </source>
</reference>
<evidence type="ECO:0000313" key="1">
    <source>
        <dbReference type="EMBL" id="KAI8025471.1"/>
    </source>
</evidence>
<name>A0ACC0IJC9_9ERIC</name>
<sequence>MIGTKRTVDCYPCAEFFPMAAARTQKASSSTSRCTYQVSLSFSNKDTGWCFADHLYTALVRAGIHTFRAHDELERGEDIESEFQQATHESKISIIVLSKDFALSEWCLDELLKILQRRKAVGHKILPIFYKVNPSEVQMQMGSFAEAFANHEEQFMVETAERIKEWMEKVERWRVALKEVANIKGMVLQDQADGHEAKFIQDIVKEIRNKLNRRVFSVTQHQIGIDSRVKDINVWLQDGATDVGIVVISGIGGIGKTTIAKTVYNLNFDRFERSSFLADVRETSKQPNGLVRLQEQLLSDIMKGRKQKIGSVDEGIIKIKNALSCKRVLAVLDDVDQLDQLNALLGMQDWFDSGSKIIITTRNEQLLKAYKVHETHKVKELDDNESLQLFSWHAFGQSHPIEGFLEYSKSVLQHCKGLPLALQLLGSSLNGRSLKEWETALEKMEAITGNQILQTLAISYLSLDDHDKKLFLNIAMFFVGKDKEYVVKVLDECDSFTTVGIENLMDRGLITIGKGNKLIMHQLLRDMAKKIVHQESPNEPGKQRIVCDHDDSLHVLSKKTGTERVQGLILNMHMSTRDKYSMTTFNSHAKRHPLQDTPDRSIMPCQSNPWKRRRLGLFSWQSMTTVFTNLLPMPKEVNFKTDAFAMMHKLRLLQLNYVQLGGSYKEFPKKLRLLCWRGFPLKSIPRNFPLESLVSLDLRNSSLEQVWKGRKFLKFLKFLNLSHCHSLIRTPDFSGLCSLERLLLKDCTCLVKVHESIGDLEKLVLLNLKGCKNLRKLPRKIGQLKSLEKLILSGCSNLEMLPVELEKLKPLTVLHAYGTTISQSCFTIGKSDSWPKILWSWLSNPSKNLDPSLAFFPRTLLKLSLRDCSLSDDTILRDLSGLSLLLELDLSQNPISNIPESISGLTTLKSLWLDTCTRLQSLPKLPSSLKELVARDCKSLERMTIPSNLLKSMNVMHLSGCDKLFKIDGLFQLEPIGSFHPEIINNLGLLDLVSKGNIEVELCNNLTFTRKKWPLQGLYEFGIFSTFLPGSKVPYWFSNKRLDSSTSFVVPSLPSFKIRGLNVCIVYVCSNSHKDGNLHDFSIKISNKTKGLEWIYGPTFHGNEDVIWLSHWNFRNQLQAGDEVNVSMVVGVGFKVKECGTDFVYEHEEKCSLSNSGIEVIQHGNFPSYQSVIEGDLSAYQRTEGVYLLCHYNQYLDLYPPQNHSSDRWDVPSVYKPLCCTVVSRDEEDEEGHEKDNNEQIKIL</sequence>
<proteinExistence type="predicted"/>
<dbReference type="EMBL" id="CM045760">
    <property type="protein sequence ID" value="KAI8025471.1"/>
    <property type="molecule type" value="Genomic_DNA"/>
</dbReference>
<accession>A0ACC0IJC9</accession>
<gene>
    <name evidence="1" type="ORF">LOK49_LG02G02551</name>
</gene>
<organism evidence="1 2">
    <name type="scientific">Camellia lanceoleosa</name>
    <dbReference type="NCBI Taxonomy" id="1840588"/>
    <lineage>
        <taxon>Eukaryota</taxon>
        <taxon>Viridiplantae</taxon>
        <taxon>Streptophyta</taxon>
        <taxon>Embryophyta</taxon>
        <taxon>Tracheophyta</taxon>
        <taxon>Spermatophyta</taxon>
        <taxon>Magnoliopsida</taxon>
        <taxon>eudicotyledons</taxon>
        <taxon>Gunneridae</taxon>
        <taxon>Pentapetalae</taxon>
        <taxon>asterids</taxon>
        <taxon>Ericales</taxon>
        <taxon>Theaceae</taxon>
        <taxon>Camellia</taxon>
    </lineage>
</organism>
<protein>
    <submittedName>
        <fullName evidence="1">Disease resistance protein RML1B</fullName>
    </submittedName>
</protein>
<comment type="caution">
    <text evidence="1">The sequence shown here is derived from an EMBL/GenBank/DDBJ whole genome shotgun (WGS) entry which is preliminary data.</text>
</comment>
<keyword evidence="2" id="KW-1185">Reference proteome</keyword>
<dbReference type="Proteomes" id="UP001060215">
    <property type="component" value="Chromosome 3"/>
</dbReference>
<evidence type="ECO:0000313" key="2">
    <source>
        <dbReference type="Proteomes" id="UP001060215"/>
    </source>
</evidence>